<dbReference type="InterPro" id="IPR014284">
    <property type="entry name" value="RNA_pol_sigma-70_dom"/>
</dbReference>
<feature type="domain" description="RNA polymerase sigma-70 region 2" evidence="6">
    <location>
        <begin position="36"/>
        <end position="91"/>
    </location>
</feature>
<evidence type="ECO:0000256" key="2">
    <source>
        <dbReference type="ARBA" id="ARBA00023015"/>
    </source>
</evidence>
<dbReference type="SUPFAM" id="SSF88659">
    <property type="entry name" value="Sigma3 and sigma4 domains of RNA polymerase sigma factors"/>
    <property type="match status" value="1"/>
</dbReference>
<evidence type="ECO:0000256" key="1">
    <source>
        <dbReference type="ARBA" id="ARBA00010641"/>
    </source>
</evidence>
<dbReference type="GO" id="GO:0003677">
    <property type="term" value="F:DNA binding"/>
    <property type="evidence" value="ECO:0007669"/>
    <property type="project" value="UniProtKB-KW"/>
</dbReference>
<dbReference type="NCBIfam" id="TIGR02937">
    <property type="entry name" value="sigma70-ECF"/>
    <property type="match status" value="1"/>
</dbReference>
<dbReference type="InterPro" id="IPR036388">
    <property type="entry name" value="WH-like_DNA-bd_sf"/>
</dbReference>
<accession>A0A1I2CVE8</accession>
<dbReference type="CDD" id="cd06171">
    <property type="entry name" value="Sigma70_r4"/>
    <property type="match status" value="1"/>
</dbReference>
<evidence type="ECO:0000256" key="5">
    <source>
        <dbReference type="ARBA" id="ARBA00023163"/>
    </source>
</evidence>
<keyword evidence="5" id="KW-0804">Transcription</keyword>
<dbReference type="SUPFAM" id="SSF88946">
    <property type="entry name" value="Sigma2 domain of RNA polymerase sigma factors"/>
    <property type="match status" value="1"/>
</dbReference>
<evidence type="ECO:0000259" key="7">
    <source>
        <dbReference type="Pfam" id="PF08281"/>
    </source>
</evidence>
<dbReference type="Gene3D" id="1.10.10.10">
    <property type="entry name" value="Winged helix-like DNA-binding domain superfamily/Winged helix DNA-binding domain"/>
    <property type="match status" value="1"/>
</dbReference>
<dbReference type="InterPro" id="IPR039425">
    <property type="entry name" value="RNA_pol_sigma-70-like"/>
</dbReference>
<dbReference type="OrthoDB" id="5507391at2"/>
<dbReference type="Pfam" id="PF08281">
    <property type="entry name" value="Sigma70_r4_2"/>
    <property type="match status" value="1"/>
</dbReference>
<proteinExistence type="inferred from homology"/>
<dbReference type="InterPro" id="IPR013249">
    <property type="entry name" value="RNA_pol_sigma70_r4_t2"/>
</dbReference>
<sequence length="209" mass="24109">MKRPVQDEHELLAAWQSGDEVAGEALFERYYEGLAFFFASKAGEDARDLIQRTFLLLLENQGRVRDSGNLHCYLYGIARNVLYQYYRGKRRNRDRFVPEEESFEDLVPSASALIGQAEEAQLLLQALRRIPLESQVILELYFWEQMTAKEIGDVLEVPEGTARTRIRRAKQLLEKQLELLANSPHLLESTLSDLDGWAKKLRAAWTPPQ</sequence>
<gene>
    <name evidence="8" type="ORF">SAMN02745121_05281</name>
</gene>
<dbReference type="Proteomes" id="UP000199400">
    <property type="component" value="Unassembled WGS sequence"/>
</dbReference>
<organism evidence="8 9">
    <name type="scientific">Nannocystis exedens</name>
    <dbReference type="NCBI Taxonomy" id="54"/>
    <lineage>
        <taxon>Bacteria</taxon>
        <taxon>Pseudomonadati</taxon>
        <taxon>Myxococcota</taxon>
        <taxon>Polyangia</taxon>
        <taxon>Nannocystales</taxon>
        <taxon>Nannocystaceae</taxon>
        <taxon>Nannocystis</taxon>
    </lineage>
</organism>
<dbReference type="InterPro" id="IPR013325">
    <property type="entry name" value="RNA_pol_sigma_r2"/>
</dbReference>
<keyword evidence="2" id="KW-0805">Transcription regulation</keyword>
<dbReference type="InterPro" id="IPR007627">
    <property type="entry name" value="RNA_pol_sigma70_r2"/>
</dbReference>
<keyword evidence="4" id="KW-0238">DNA-binding</keyword>
<keyword evidence="3" id="KW-0731">Sigma factor</keyword>
<dbReference type="GO" id="GO:0006352">
    <property type="term" value="P:DNA-templated transcription initiation"/>
    <property type="evidence" value="ECO:0007669"/>
    <property type="project" value="InterPro"/>
</dbReference>
<protein>
    <submittedName>
        <fullName evidence="8">RNA polymerase, sigma subunit, ECF family</fullName>
    </submittedName>
</protein>
<keyword evidence="9" id="KW-1185">Reference proteome</keyword>
<feature type="domain" description="RNA polymerase sigma factor 70 region 4 type 2" evidence="7">
    <location>
        <begin position="121"/>
        <end position="173"/>
    </location>
</feature>
<name>A0A1I2CVE8_9BACT</name>
<dbReference type="PANTHER" id="PTHR43133:SF8">
    <property type="entry name" value="RNA POLYMERASE SIGMA FACTOR HI_1459-RELATED"/>
    <property type="match status" value="1"/>
</dbReference>
<dbReference type="Gene3D" id="1.10.1740.10">
    <property type="match status" value="1"/>
</dbReference>
<dbReference type="GO" id="GO:0016987">
    <property type="term" value="F:sigma factor activity"/>
    <property type="evidence" value="ECO:0007669"/>
    <property type="project" value="UniProtKB-KW"/>
</dbReference>
<dbReference type="InterPro" id="IPR013324">
    <property type="entry name" value="RNA_pol_sigma_r3/r4-like"/>
</dbReference>
<dbReference type="Pfam" id="PF04542">
    <property type="entry name" value="Sigma70_r2"/>
    <property type="match status" value="1"/>
</dbReference>
<evidence type="ECO:0000313" key="8">
    <source>
        <dbReference type="EMBL" id="SFE72259.1"/>
    </source>
</evidence>
<dbReference type="PANTHER" id="PTHR43133">
    <property type="entry name" value="RNA POLYMERASE ECF-TYPE SIGMA FACTO"/>
    <property type="match status" value="1"/>
</dbReference>
<evidence type="ECO:0000256" key="3">
    <source>
        <dbReference type="ARBA" id="ARBA00023082"/>
    </source>
</evidence>
<dbReference type="AlphaFoldDB" id="A0A1I2CVE8"/>
<reference evidence="9" key="1">
    <citation type="submission" date="2016-10" db="EMBL/GenBank/DDBJ databases">
        <authorList>
            <person name="Varghese N."/>
            <person name="Submissions S."/>
        </authorList>
    </citation>
    <scope>NUCLEOTIDE SEQUENCE [LARGE SCALE GENOMIC DNA]</scope>
    <source>
        <strain evidence="9">ATCC 25963</strain>
    </source>
</reference>
<evidence type="ECO:0000259" key="6">
    <source>
        <dbReference type="Pfam" id="PF04542"/>
    </source>
</evidence>
<dbReference type="STRING" id="54.SAMN02745121_05281"/>
<evidence type="ECO:0000313" key="9">
    <source>
        <dbReference type="Proteomes" id="UP000199400"/>
    </source>
</evidence>
<comment type="similarity">
    <text evidence="1">Belongs to the sigma-70 factor family. ECF subfamily.</text>
</comment>
<evidence type="ECO:0000256" key="4">
    <source>
        <dbReference type="ARBA" id="ARBA00023125"/>
    </source>
</evidence>
<dbReference type="EMBL" id="FOMX01000018">
    <property type="protein sequence ID" value="SFE72259.1"/>
    <property type="molecule type" value="Genomic_DNA"/>
</dbReference>